<feature type="region of interest" description="Disordered" evidence="1">
    <location>
        <begin position="39"/>
        <end position="310"/>
    </location>
</feature>
<evidence type="ECO:0000313" key="2">
    <source>
        <dbReference type="EMBL" id="KIY64651.1"/>
    </source>
</evidence>
<evidence type="ECO:0000256" key="1">
    <source>
        <dbReference type="SAM" id="MobiDB-lite"/>
    </source>
</evidence>
<name>A0A0D7B546_9AGAR</name>
<protein>
    <submittedName>
        <fullName evidence="2">Uncharacterized protein</fullName>
    </submittedName>
</protein>
<dbReference type="AlphaFoldDB" id="A0A0D7B546"/>
<proteinExistence type="predicted"/>
<keyword evidence="3" id="KW-1185">Reference proteome</keyword>
<feature type="compositionally biased region" description="Low complexity" evidence="1">
    <location>
        <begin position="273"/>
        <end position="293"/>
    </location>
</feature>
<accession>A0A0D7B546</accession>
<organism evidence="2 3">
    <name type="scientific">Cylindrobasidium torrendii FP15055 ss-10</name>
    <dbReference type="NCBI Taxonomy" id="1314674"/>
    <lineage>
        <taxon>Eukaryota</taxon>
        <taxon>Fungi</taxon>
        <taxon>Dikarya</taxon>
        <taxon>Basidiomycota</taxon>
        <taxon>Agaricomycotina</taxon>
        <taxon>Agaricomycetes</taxon>
        <taxon>Agaricomycetidae</taxon>
        <taxon>Agaricales</taxon>
        <taxon>Marasmiineae</taxon>
        <taxon>Physalacriaceae</taxon>
        <taxon>Cylindrobasidium</taxon>
    </lineage>
</organism>
<sequence>MLSVQKPTSHFSHSPHLAMHRRVPSAPVLIRTTPKAGMFEIQSPKHVQARPRAFKTPTAPRRSIPAPQPTTPPQAHLKPSPEIADKKHSPEKRGRQAAKPRESRPASSHSSVRGRRNNTRQPSPELTQADVFSSPIAAPTAGDSIPRTGAPKLTAQPSGKLARRRQPHQTPTKPIAIPERVQPSPPQMSRSVPPPAKHSIFNFPICDDSAEDLTTFPTTPTRKRYDDGPKTAPLVGTLSGFPFNVPATLPRAIKRRNHQRSPSESFSDESSSDEQSVGSRPRSAASAEAFASSTFQNSPSPEDLPMPAFM</sequence>
<reference evidence="2 3" key="1">
    <citation type="journal article" date="2015" name="Fungal Genet. Biol.">
        <title>Evolution of novel wood decay mechanisms in Agaricales revealed by the genome sequences of Fistulina hepatica and Cylindrobasidium torrendii.</title>
        <authorList>
            <person name="Floudas D."/>
            <person name="Held B.W."/>
            <person name="Riley R."/>
            <person name="Nagy L.G."/>
            <person name="Koehler G."/>
            <person name="Ransdell A.S."/>
            <person name="Younus H."/>
            <person name="Chow J."/>
            <person name="Chiniquy J."/>
            <person name="Lipzen A."/>
            <person name="Tritt A."/>
            <person name="Sun H."/>
            <person name="Haridas S."/>
            <person name="LaButti K."/>
            <person name="Ohm R.A."/>
            <person name="Kues U."/>
            <person name="Blanchette R.A."/>
            <person name="Grigoriev I.V."/>
            <person name="Minto R.E."/>
            <person name="Hibbett D.S."/>
        </authorList>
    </citation>
    <scope>NUCLEOTIDE SEQUENCE [LARGE SCALE GENOMIC DNA]</scope>
    <source>
        <strain evidence="2 3">FP15055 ss-10</strain>
    </source>
</reference>
<gene>
    <name evidence="2" type="ORF">CYLTODRAFT_89014</name>
</gene>
<dbReference type="OrthoDB" id="3226344at2759"/>
<dbReference type="STRING" id="1314674.A0A0D7B546"/>
<evidence type="ECO:0000313" key="3">
    <source>
        <dbReference type="Proteomes" id="UP000054007"/>
    </source>
</evidence>
<dbReference type="EMBL" id="KN880625">
    <property type="protein sequence ID" value="KIY64651.1"/>
    <property type="molecule type" value="Genomic_DNA"/>
</dbReference>
<dbReference type="Proteomes" id="UP000054007">
    <property type="component" value="Unassembled WGS sequence"/>
</dbReference>
<feature type="compositionally biased region" description="Basic and acidic residues" evidence="1">
    <location>
        <begin position="83"/>
        <end position="104"/>
    </location>
</feature>
<feature type="compositionally biased region" description="Polar residues" evidence="1">
    <location>
        <begin position="1"/>
        <end position="12"/>
    </location>
</feature>
<feature type="region of interest" description="Disordered" evidence="1">
    <location>
        <begin position="1"/>
        <end position="24"/>
    </location>
</feature>